<name>A0ABY4S9Q2_AQUTE</name>
<dbReference type="Pfam" id="PF21926">
    <property type="entry name" value="FeeM"/>
    <property type="match status" value="1"/>
</dbReference>
<protein>
    <submittedName>
        <fullName evidence="2">Long-chain N-acyl amino acid synthase</fullName>
    </submittedName>
</protein>
<dbReference type="InterPro" id="IPR054597">
    <property type="entry name" value="FeeM_cat"/>
</dbReference>
<accession>A0ABY4S9Q2</accession>
<evidence type="ECO:0000313" key="2">
    <source>
        <dbReference type="EMBL" id="URI10087.1"/>
    </source>
</evidence>
<gene>
    <name evidence="2" type="ORF">MW290_31630</name>
</gene>
<dbReference type="Proteomes" id="UP001056201">
    <property type="component" value="Chromosome 2"/>
</dbReference>
<dbReference type="InterPro" id="IPR016181">
    <property type="entry name" value="Acyl_CoA_acyltransferase"/>
</dbReference>
<sequence>MAATDVEPDAARPRLFKIRGANSHGQRSSANILIKRRYAWRGYHNAGLPEGQTPNRITLTATDHDAIIGTITVGLDGPEGLHAEDTFGPEVAQLRADGHRICEFTKLAMDPVSGAKQVLASLFHVAYIVAYRFKGFDTLLIEVNPRHVNYYVRMLGCKVLGPERLNRRVNAPAVLLHLDFGYTLQQIARFGGQPELAATERSLYPFSFSLTEEAGIISRLQKSNWSTDRPIRS</sequence>
<organism evidence="2 3">
    <name type="scientific">Aquincola tertiaricarbonis</name>
    <dbReference type="NCBI Taxonomy" id="391953"/>
    <lineage>
        <taxon>Bacteria</taxon>
        <taxon>Pseudomonadati</taxon>
        <taxon>Pseudomonadota</taxon>
        <taxon>Betaproteobacteria</taxon>
        <taxon>Burkholderiales</taxon>
        <taxon>Sphaerotilaceae</taxon>
        <taxon>Aquincola</taxon>
    </lineage>
</organism>
<feature type="domain" description="N-acyl amino acid synthase FeeM catalytic core" evidence="1">
    <location>
        <begin position="31"/>
        <end position="179"/>
    </location>
</feature>
<keyword evidence="3" id="KW-1185">Reference proteome</keyword>
<dbReference type="SUPFAM" id="SSF55729">
    <property type="entry name" value="Acyl-CoA N-acyltransferases (Nat)"/>
    <property type="match status" value="1"/>
</dbReference>
<dbReference type="RefSeq" id="WP_250198296.1">
    <property type="nucleotide sequence ID" value="NZ_CP097636.1"/>
</dbReference>
<evidence type="ECO:0000259" key="1">
    <source>
        <dbReference type="Pfam" id="PF21926"/>
    </source>
</evidence>
<evidence type="ECO:0000313" key="3">
    <source>
        <dbReference type="Proteomes" id="UP001056201"/>
    </source>
</evidence>
<dbReference type="EMBL" id="CP097636">
    <property type="protein sequence ID" value="URI10087.1"/>
    <property type="molecule type" value="Genomic_DNA"/>
</dbReference>
<proteinExistence type="predicted"/>
<dbReference type="Gene3D" id="3.40.630.30">
    <property type="match status" value="1"/>
</dbReference>
<reference evidence="2" key="1">
    <citation type="submission" date="2022-05" db="EMBL/GenBank/DDBJ databases">
        <title>An RpoN-dependent PEP-CTERM gene is involved in floc formation of an Aquincola tertiaricarbonis strain.</title>
        <authorList>
            <person name="Qiu D."/>
            <person name="Xia M."/>
        </authorList>
    </citation>
    <scope>NUCLEOTIDE SEQUENCE</scope>
    <source>
        <strain evidence="2">RN12</strain>
    </source>
</reference>